<dbReference type="Pfam" id="PF00528">
    <property type="entry name" value="BPD_transp_1"/>
    <property type="match status" value="1"/>
</dbReference>
<comment type="similarity">
    <text evidence="7">Belongs to the binding-protein-dependent transport system permease family.</text>
</comment>
<evidence type="ECO:0000313" key="9">
    <source>
        <dbReference type="EMBL" id="ABU57160.1"/>
    </source>
</evidence>
<dbReference type="OrthoDB" id="9772184at2"/>
<dbReference type="GO" id="GO:0005886">
    <property type="term" value="C:plasma membrane"/>
    <property type="evidence" value="ECO:0007669"/>
    <property type="project" value="UniProtKB-SubCell"/>
</dbReference>
<evidence type="ECO:0000256" key="1">
    <source>
        <dbReference type="ARBA" id="ARBA00004651"/>
    </source>
</evidence>
<proteinExistence type="inferred from homology"/>
<dbReference type="KEGG" id="rca:Rcas_1059"/>
<evidence type="ECO:0000256" key="3">
    <source>
        <dbReference type="ARBA" id="ARBA00022475"/>
    </source>
</evidence>
<dbReference type="PANTHER" id="PTHR30465:SF0">
    <property type="entry name" value="OLIGOPEPTIDE TRANSPORT SYSTEM PERMEASE PROTEIN APPB"/>
    <property type="match status" value="1"/>
</dbReference>
<comment type="subcellular location">
    <subcellularLocation>
        <location evidence="1 7">Cell membrane</location>
        <topology evidence="1 7">Multi-pass membrane protein</topology>
    </subcellularLocation>
</comment>
<dbReference type="GO" id="GO:0055085">
    <property type="term" value="P:transmembrane transport"/>
    <property type="evidence" value="ECO:0007669"/>
    <property type="project" value="InterPro"/>
</dbReference>
<feature type="transmembrane region" description="Helical" evidence="7">
    <location>
        <begin position="12"/>
        <end position="30"/>
    </location>
</feature>
<name>A7NI60_ROSCS</name>
<evidence type="ECO:0000256" key="6">
    <source>
        <dbReference type="ARBA" id="ARBA00023136"/>
    </source>
</evidence>
<feature type="transmembrane region" description="Helical" evidence="7">
    <location>
        <begin position="322"/>
        <end position="347"/>
    </location>
</feature>
<evidence type="ECO:0000259" key="8">
    <source>
        <dbReference type="PROSITE" id="PS50928"/>
    </source>
</evidence>
<evidence type="ECO:0000256" key="5">
    <source>
        <dbReference type="ARBA" id="ARBA00022989"/>
    </source>
</evidence>
<feature type="transmembrane region" description="Helical" evidence="7">
    <location>
        <begin position="267"/>
        <end position="286"/>
    </location>
</feature>
<gene>
    <name evidence="9" type="ordered locus">Rcas_1059</name>
</gene>
<dbReference type="CDD" id="cd06261">
    <property type="entry name" value="TM_PBP2"/>
    <property type="match status" value="1"/>
</dbReference>
<organism evidence="9 10">
    <name type="scientific">Roseiflexus castenholzii (strain DSM 13941 / HLO8)</name>
    <dbReference type="NCBI Taxonomy" id="383372"/>
    <lineage>
        <taxon>Bacteria</taxon>
        <taxon>Bacillati</taxon>
        <taxon>Chloroflexota</taxon>
        <taxon>Chloroflexia</taxon>
        <taxon>Chloroflexales</taxon>
        <taxon>Roseiflexineae</taxon>
        <taxon>Roseiflexaceae</taxon>
        <taxon>Roseiflexus</taxon>
    </lineage>
</organism>
<evidence type="ECO:0000256" key="4">
    <source>
        <dbReference type="ARBA" id="ARBA00022692"/>
    </source>
</evidence>
<dbReference type="STRING" id="383372.Rcas_1059"/>
<feature type="transmembrane region" description="Helical" evidence="7">
    <location>
        <begin position="367"/>
        <end position="393"/>
    </location>
</feature>
<dbReference type="eggNOG" id="COG0601">
    <property type="taxonomic scope" value="Bacteria"/>
</dbReference>
<dbReference type="Gene3D" id="1.10.3720.10">
    <property type="entry name" value="MetI-like"/>
    <property type="match status" value="1"/>
</dbReference>
<sequence>MTAYLVRRLIQMVIVTVLSAMLGYSLLYLAPGGPLLFLQQMQNTGQRRVTEEDIARLKARYELDLYLPIRFTRWLIGFPAGPIQVGGVNLISPDTVVGCAIPGQVRLRYPDGTVEIREEGCVRDVTLADLAERRTSRGILFGDFGLSQQIARDRPISDLLMTRLPYTIQLMGVSTLLAILIGVPIGIYSAVRQYSRFDYAMTGITFVGSSLPTLFMGVMAILIFSVLAKDAGLPYLPSGGAQGIRNYDIPWIGTVQAGSTLDRTLRFIMPCAVLTFFNIAAWSRFIRSSMLEVLRQDYVRTARAKGVRERAVITKHALRNALIPFVTLLAGVLPTLVAGAAITESVFNWPGMGRLLVDALGRSDYTVAMAILFISTVLVLIGYLISDILYTVVDPRIRLA</sequence>
<feature type="transmembrane region" description="Helical" evidence="7">
    <location>
        <begin position="203"/>
        <end position="228"/>
    </location>
</feature>
<dbReference type="AlphaFoldDB" id="A7NI60"/>
<accession>A7NI60</accession>
<protein>
    <submittedName>
        <fullName evidence="9">Binding-protein-dependent transport systems inner membrane component</fullName>
    </submittedName>
</protein>
<keyword evidence="10" id="KW-1185">Reference proteome</keyword>
<dbReference type="PROSITE" id="PS50928">
    <property type="entry name" value="ABC_TM1"/>
    <property type="match status" value="1"/>
</dbReference>
<dbReference type="InterPro" id="IPR035906">
    <property type="entry name" value="MetI-like_sf"/>
</dbReference>
<feature type="domain" description="ABC transmembrane type-1" evidence="8">
    <location>
        <begin position="164"/>
        <end position="386"/>
    </location>
</feature>
<dbReference type="Proteomes" id="UP000000263">
    <property type="component" value="Chromosome"/>
</dbReference>
<dbReference type="PANTHER" id="PTHR30465">
    <property type="entry name" value="INNER MEMBRANE ABC TRANSPORTER"/>
    <property type="match status" value="1"/>
</dbReference>
<evidence type="ECO:0000313" key="10">
    <source>
        <dbReference type="Proteomes" id="UP000000263"/>
    </source>
</evidence>
<dbReference type="HOGENOM" id="CLU_036879_1_2_0"/>
<evidence type="ECO:0000256" key="2">
    <source>
        <dbReference type="ARBA" id="ARBA00022448"/>
    </source>
</evidence>
<keyword evidence="6 7" id="KW-0472">Membrane</keyword>
<feature type="transmembrane region" description="Helical" evidence="7">
    <location>
        <begin position="168"/>
        <end position="191"/>
    </location>
</feature>
<dbReference type="InterPro" id="IPR000515">
    <property type="entry name" value="MetI-like"/>
</dbReference>
<keyword evidence="4 7" id="KW-0812">Transmembrane</keyword>
<dbReference type="SUPFAM" id="SSF161098">
    <property type="entry name" value="MetI-like"/>
    <property type="match status" value="1"/>
</dbReference>
<evidence type="ECO:0000256" key="7">
    <source>
        <dbReference type="RuleBase" id="RU363032"/>
    </source>
</evidence>
<keyword evidence="2 7" id="KW-0813">Transport</keyword>
<reference evidence="9 10" key="1">
    <citation type="submission" date="2007-08" db="EMBL/GenBank/DDBJ databases">
        <title>Complete sequence of Roseiflexus castenholzii DSM 13941.</title>
        <authorList>
            <consortium name="US DOE Joint Genome Institute"/>
            <person name="Copeland A."/>
            <person name="Lucas S."/>
            <person name="Lapidus A."/>
            <person name="Barry K."/>
            <person name="Glavina del Rio T."/>
            <person name="Dalin E."/>
            <person name="Tice H."/>
            <person name="Pitluck S."/>
            <person name="Thompson L.S."/>
            <person name="Brettin T."/>
            <person name="Bruce D."/>
            <person name="Detter J.C."/>
            <person name="Han C."/>
            <person name="Tapia R."/>
            <person name="Schmutz J."/>
            <person name="Larimer F."/>
            <person name="Land M."/>
            <person name="Hauser L."/>
            <person name="Kyrpides N."/>
            <person name="Mikhailova N."/>
            <person name="Bryant D.A."/>
            <person name="Hanada S."/>
            <person name="Tsukatani Y."/>
            <person name="Richardson P."/>
        </authorList>
    </citation>
    <scope>NUCLEOTIDE SEQUENCE [LARGE SCALE GENOMIC DNA]</scope>
    <source>
        <strain evidence="10">DSM 13941 / HLO8</strain>
    </source>
</reference>
<dbReference type="EMBL" id="CP000804">
    <property type="protein sequence ID" value="ABU57160.1"/>
    <property type="molecule type" value="Genomic_DNA"/>
</dbReference>
<keyword evidence="3" id="KW-1003">Cell membrane</keyword>
<keyword evidence="5 7" id="KW-1133">Transmembrane helix</keyword>
<dbReference type="RefSeq" id="WP_012119590.1">
    <property type="nucleotide sequence ID" value="NC_009767.1"/>
</dbReference>